<dbReference type="InterPro" id="IPR012337">
    <property type="entry name" value="RNaseH-like_sf"/>
</dbReference>
<name>A0A182YRT6_ANOST</name>
<sequence>EIEQASEADEIIQAVRQGLEKDVWSEDTSSFKTFSTELCFADKILLRGTRIVIPNLLRERTLHLAHEGHPGMTIMKQRLRAKVWWPKLDQQVENYVKKCKGCMMVSIPSAPEPMIRRELPSAPWQHVAIDFLGPLPSGHSLLVVVDYFSRYIEVEIMKKIDSTETIKRLNPIFARFGLPLSITADNGPQFSSDEFKVYCNHLRIQQLKEHHQKCFCHTIFVIDFHLFMNQKLQTKKYQTVIKFQKKKANYTQINAGTLNVTL</sequence>
<dbReference type="AlphaFoldDB" id="A0A182YRT6"/>
<dbReference type="InterPro" id="IPR036397">
    <property type="entry name" value="RNaseH_sf"/>
</dbReference>
<dbReference type="VEuPathDB" id="VectorBase:ASTEI11172"/>
<dbReference type="PROSITE" id="PS50994">
    <property type="entry name" value="INTEGRASE"/>
    <property type="match status" value="1"/>
</dbReference>
<dbReference type="InterPro" id="IPR050951">
    <property type="entry name" value="Retrovirus_Pol_polyprotein"/>
</dbReference>
<dbReference type="Pfam" id="PF17921">
    <property type="entry name" value="Integrase_H2C2"/>
    <property type="match status" value="1"/>
</dbReference>
<dbReference type="Gene3D" id="1.10.340.70">
    <property type="match status" value="1"/>
</dbReference>
<dbReference type="InterPro" id="IPR041588">
    <property type="entry name" value="Integrase_H2C2"/>
</dbReference>
<accession>A0A182YRT6</accession>
<dbReference type="VEuPathDB" id="VectorBase:ASTE001436"/>
<evidence type="ECO:0000313" key="2">
    <source>
        <dbReference type="Proteomes" id="UP000076408"/>
    </source>
</evidence>
<dbReference type="PANTHER" id="PTHR37984:SF11">
    <property type="entry name" value="INTEGRASE CATALYTIC DOMAIN-CONTAINING PROTEIN"/>
    <property type="match status" value="1"/>
</dbReference>
<dbReference type="FunFam" id="1.10.340.70:FF:000003">
    <property type="entry name" value="Protein CBG25708"/>
    <property type="match status" value="1"/>
</dbReference>
<dbReference type="PANTHER" id="PTHR37984">
    <property type="entry name" value="PROTEIN CBG26694"/>
    <property type="match status" value="1"/>
</dbReference>
<reference evidence="2" key="1">
    <citation type="journal article" date="2014" name="Genome Biol.">
        <title>Genome analysis of a major urban malaria vector mosquito, Anopheles stephensi.</title>
        <authorList>
            <person name="Jiang X."/>
            <person name="Peery A."/>
            <person name="Hall A.B."/>
            <person name="Sharma A."/>
            <person name="Chen X.G."/>
            <person name="Waterhouse R.M."/>
            <person name="Komissarov A."/>
            <person name="Riehle M.M."/>
            <person name="Shouche Y."/>
            <person name="Sharakhova M.V."/>
            <person name="Lawson D."/>
            <person name="Pakpour N."/>
            <person name="Arensburger P."/>
            <person name="Davidson V.L."/>
            <person name="Eiglmeier K."/>
            <person name="Emrich S."/>
            <person name="George P."/>
            <person name="Kennedy R.C."/>
            <person name="Mane S.P."/>
            <person name="Maslen G."/>
            <person name="Oringanje C."/>
            <person name="Qi Y."/>
            <person name="Settlage R."/>
            <person name="Tojo M."/>
            <person name="Tubio J.M."/>
            <person name="Unger M.F."/>
            <person name="Wang B."/>
            <person name="Vernick K.D."/>
            <person name="Ribeiro J.M."/>
            <person name="James A.A."/>
            <person name="Michel K."/>
            <person name="Riehle M.A."/>
            <person name="Luckhart S."/>
            <person name="Sharakhov I.V."/>
            <person name="Tu Z."/>
        </authorList>
    </citation>
    <scope>NUCLEOTIDE SEQUENCE [LARGE SCALE GENOMIC DNA]</scope>
    <source>
        <strain evidence="2">Indian</strain>
    </source>
</reference>
<dbReference type="Proteomes" id="UP000076408">
    <property type="component" value="Unassembled WGS sequence"/>
</dbReference>
<dbReference type="Gene3D" id="3.30.420.10">
    <property type="entry name" value="Ribonuclease H-like superfamily/Ribonuclease H"/>
    <property type="match status" value="1"/>
</dbReference>
<dbReference type="EnsemblMetazoa" id="ASTEI11172-RA">
    <property type="protein sequence ID" value="ASTEI11172-PA"/>
    <property type="gene ID" value="ASTEI11172"/>
</dbReference>
<keyword evidence="2" id="KW-1185">Reference proteome</keyword>
<dbReference type="STRING" id="30069.A0A182YRT6"/>
<dbReference type="OMA" id="YIEVEIM"/>
<evidence type="ECO:0000313" key="1">
    <source>
        <dbReference type="EnsemblMetazoa" id="ASTEI11172-PA"/>
    </source>
</evidence>
<protein>
    <submittedName>
        <fullName evidence="1">Uncharacterized protein</fullName>
    </submittedName>
</protein>
<dbReference type="SUPFAM" id="SSF53098">
    <property type="entry name" value="Ribonuclease H-like"/>
    <property type="match status" value="1"/>
</dbReference>
<proteinExistence type="predicted"/>
<dbReference type="GO" id="GO:0015074">
    <property type="term" value="P:DNA integration"/>
    <property type="evidence" value="ECO:0007669"/>
    <property type="project" value="InterPro"/>
</dbReference>
<dbReference type="Pfam" id="PF00665">
    <property type="entry name" value="rve"/>
    <property type="match status" value="1"/>
</dbReference>
<dbReference type="VEuPathDB" id="VectorBase:ASTEI20_037049"/>
<reference evidence="1" key="2">
    <citation type="submission" date="2020-05" db="UniProtKB">
        <authorList>
            <consortium name="EnsemblMetazoa"/>
        </authorList>
    </citation>
    <scope>IDENTIFICATION</scope>
    <source>
        <strain evidence="1">Indian</strain>
    </source>
</reference>
<dbReference type="InterPro" id="IPR001584">
    <property type="entry name" value="Integrase_cat-core"/>
</dbReference>
<organism evidence="1 2">
    <name type="scientific">Anopheles stephensi</name>
    <name type="common">Indo-Pakistan malaria mosquito</name>
    <dbReference type="NCBI Taxonomy" id="30069"/>
    <lineage>
        <taxon>Eukaryota</taxon>
        <taxon>Metazoa</taxon>
        <taxon>Ecdysozoa</taxon>
        <taxon>Arthropoda</taxon>
        <taxon>Hexapoda</taxon>
        <taxon>Insecta</taxon>
        <taxon>Pterygota</taxon>
        <taxon>Neoptera</taxon>
        <taxon>Endopterygota</taxon>
        <taxon>Diptera</taxon>
        <taxon>Nematocera</taxon>
        <taxon>Culicoidea</taxon>
        <taxon>Culicidae</taxon>
        <taxon>Anophelinae</taxon>
        <taxon>Anopheles</taxon>
    </lineage>
</organism>
<dbReference type="GO" id="GO:0003676">
    <property type="term" value="F:nucleic acid binding"/>
    <property type="evidence" value="ECO:0007669"/>
    <property type="project" value="InterPro"/>
</dbReference>